<proteinExistence type="inferred from homology"/>
<sequence length="403" mass="43134">MVSKNLSPIAIVGIGCRFPGNATEPEKLWDLLAEGRNCWRPVPPDRFNESAFYCSDPEASGTHNHRGGHFLDEDVAAFDADFFRISPSEAQAMDPQQRILLEVAYEALESSGITLDDVQGSNTAVYAASFSHDYDRILSRAPEDIPRYHTTGTGEAILANRISYNFDLKGPSMTLDTGCSGSMVAVHQACQALRTGEADMAIAGGVNLILGPDQMIGMANMQLLREASSMLNNDGRSYPFESRGSGYGRGEGIAAFILKRCDDAITNGDPVRAVIRNTGVNQDGKTSGITLPNEESQASLQRSIYKNLGVDCSSIGYMEAHGTGTAAGDSAEIAAIADVICDRRKSPLYVGSIKSNIGHLESSSGLAGLLKAVLVLEKGLIPPNADFGMPKPELKLSERNIKV</sequence>
<dbReference type="GO" id="GO:0006633">
    <property type="term" value="P:fatty acid biosynthetic process"/>
    <property type="evidence" value="ECO:0007669"/>
    <property type="project" value="TreeGrafter"/>
</dbReference>
<dbReference type="InterPro" id="IPR014031">
    <property type="entry name" value="Ketoacyl_synth_C"/>
</dbReference>
<dbReference type="PANTHER" id="PTHR43775">
    <property type="entry name" value="FATTY ACID SYNTHASE"/>
    <property type="match status" value="1"/>
</dbReference>
<comment type="similarity">
    <text evidence="2">Belongs to the thiolase-like superfamily. Beta-ketoacyl-ACP synthases family.</text>
</comment>
<dbReference type="InterPro" id="IPR014030">
    <property type="entry name" value="Ketoacyl_synth_N"/>
</dbReference>
<gene>
    <name evidence="4" type="ORF">OHK93_005884</name>
</gene>
<dbReference type="Pfam" id="PF02801">
    <property type="entry name" value="Ketoacyl-synt_C"/>
    <property type="match status" value="1"/>
</dbReference>
<dbReference type="Proteomes" id="UP001161017">
    <property type="component" value="Unassembled WGS sequence"/>
</dbReference>
<evidence type="ECO:0000313" key="4">
    <source>
        <dbReference type="EMBL" id="MDI1486652.1"/>
    </source>
</evidence>
<dbReference type="GO" id="GO:0044550">
    <property type="term" value="P:secondary metabolite biosynthetic process"/>
    <property type="evidence" value="ECO:0007669"/>
    <property type="project" value="TreeGrafter"/>
</dbReference>
<dbReference type="Gene3D" id="3.40.47.10">
    <property type="match status" value="1"/>
</dbReference>
<keyword evidence="1" id="KW-0511">Multifunctional enzyme</keyword>
<dbReference type="PROSITE" id="PS52004">
    <property type="entry name" value="KS3_2"/>
    <property type="match status" value="1"/>
</dbReference>
<dbReference type="SMART" id="SM00825">
    <property type="entry name" value="PKS_KS"/>
    <property type="match status" value="1"/>
</dbReference>
<reference evidence="4" key="1">
    <citation type="journal article" date="2023" name="Genome Biol. Evol.">
        <title>First Whole Genome Sequence and Flow Cytometry Genome Size Data for the Lichen-Forming Fungus Ramalina farinacea (Ascomycota).</title>
        <authorList>
            <person name="Llewellyn T."/>
            <person name="Mian S."/>
            <person name="Hill R."/>
            <person name="Leitch I.J."/>
            <person name="Gaya E."/>
        </authorList>
    </citation>
    <scope>NUCLEOTIDE SEQUENCE</scope>
    <source>
        <strain evidence="4">LIQ254RAFAR</strain>
    </source>
</reference>
<dbReference type="AlphaFoldDB" id="A0AA43QJ13"/>
<keyword evidence="2" id="KW-0808">Transferase</keyword>
<evidence type="ECO:0000313" key="5">
    <source>
        <dbReference type="Proteomes" id="UP001161017"/>
    </source>
</evidence>
<dbReference type="InterPro" id="IPR016039">
    <property type="entry name" value="Thiolase-like"/>
</dbReference>
<dbReference type="CDD" id="cd00833">
    <property type="entry name" value="PKS"/>
    <property type="match status" value="1"/>
</dbReference>
<dbReference type="InterPro" id="IPR050091">
    <property type="entry name" value="PKS_NRPS_Biosynth_Enz"/>
</dbReference>
<feature type="domain" description="Ketosynthase family 3 (KS3)" evidence="3">
    <location>
        <begin position="6"/>
        <end position="403"/>
    </location>
</feature>
<dbReference type="GO" id="GO:0004312">
    <property type="term" value="F:fatty acid synthase activity"/>
    <property type="evidence" value="ECO:0007669"/>
    <property type="project" value="TreeGrafter"/>
</dbReference>
<evidence type="ECO:0000256" key="2">
    <source>
        <dbReference type="RuleBase" id="RU003694"/>
    </source>
</evidence>
<organism evidence="4 5">
    <name type="scientific">Ramalina farinacea</name>
    <dbReference type="NCBI Taxonomy" id="258253"/>
    <lineage>
        <taxon>Eukaryota</taxon>
        <taxon>Fungi</taxon>
        <taxon>Dikarya</taxon>
        <taxon>Ascomycota</taxon>
        <taxon>Pezizomycotina</taxon>
        <taxon>Lecanoromycetes</taxon>
        <taxon>OSLEUM clade</taxon>
        <taxon>Lecanoromycetidae</taxon>
        <taxon>Lecanorales</taxon>
        <taxon>Lecanorineae</taxon>
        <taxon>Ramalinaceae</taxon>
        <taxon>Ramalina</taxon>
    </lineage>
</organism>
<dbReference type="InterPro" id="IPR020841">
    <property type="entry name" value="PKS_Beta-ketoAc_synthase_dom"/>
</dbReference>
<dbReference type="Pfam" id="PF00109">
    <property type="entry name" value="ketoacyl-synt"/>
    <property type="match status" value="1"/>
</dbReference>
<dbReference type="EMBL" id="JAPUFD010000003">
    <property type="protein sequence ID" value="MDI1486652.1"/>
    <property type="molecule type" value="Genomic_DNA"/>
</dbReference>
<keyword evidence="5" id="KW-1185">Reference proteome</keyword>
<dbReference type="PANTHER" id="PTHR43775:SF22">
    <property type="entry name" value="SYNTHASE, PUTATIVE (JCVI)-RELATED"/>
    <property type="match status" value="1"/>
</dbReference>
<dbReference type="PROSITE" id="PS51257">
    <property type="entry name" value="PROKAR_LIPOPROTEIN"/>
    <property type="match status" value="1"/>
</dbReference>
<evidence type="ECO:0000256" key="1">
    <source>
        <dbReference type="ARBA" id="ARBA00023268"/>
    </source>
</evidence>
<dbReference type="SUPFAM" id="SSF53901">
    <property type="entry name" value="Thiolase-like"/>
    <property type="match status" value="1"/>
</dbReference>
<protein>
    <recommendedName>
        <fullName evidence="3">Ketosynthase family 3 (KS3) domain-containing protein</fullName>
    </recommendedName>
</protein>
<name>A0AA43QJ13_9LECA</name>
<accession>A0AA43QJ13</accession>
<comment type="caution">
    <text evidence="4">The sequence shown here is derived from an EMBL/GenBank/DDBJ whole genome shotgun (WGS) entry which is preliminary data.</text>
</comment>
<evidence type="ECO:0000259" key="3">
    <source>
        <dbReference type="PROSITE" id="PS52004"/>
    </source>
</evidence>